<evidence type="ECO:0000256" key="8">
    <source>
        <dbReference type="ARBA" id="ARBA00049260"/>
    </source>
</evidence>
<dbReference type="InterPro" id="IPR045865">
    <property type="entry name" value="ACT-like_dom_sf"/>
</dbReference>
<evidence type="ECO:0000259" key="9">
    <source>
        <dbReference type="PROSITE" id="PS51176"/>
    </source>
</evidence>
<dbReference type="NCBIfam" id="NF005112">
    <property type="entry name" value="PRK06545.2-4"/>
    <property type="match status" value="1"/>
</dbReference>
<dbReference type="SUPFAM" id="SSF51735">
    <property type="entry name" value="NAD(P)-binding Rossmann-fold domains"/>
    <property type="match status" value="1"/>
</dbReference>
<evidence type="ECO:0000256" key="7">
    <source>
        <dbReference type="ARBA" id="ARBA00023141"/>
    </source>
</evidence>
<dbReference type="EMBL" id="JNSK01000013">
    <property type="protein sequence ID" value="KGA19345.1"/>
    <property type="molecule type" value="Genomic_DNA"/>
</dbReference>
<dbReference type="PROSITE" id="PS51176">
    <property type="entry name" value="PDH_ADH"/>
    <property type="match status" value="1"/>
</dbReference>
<sequence length="350" mass="36539">MLGKSIRIVGAGLIGTSIGLALKAAGAEVHFVDIDPRSEKLANDLVKAGNSENPELIIIATPPSAFLEAITREATLNPQSILMDIGSVKAKPLLEVSTIQGLLSRFCGTHPMAGREVSGAVSARADLFLDRAWIITPTSETSDLVKSVVLQVIAACGAQVVEMSAAEHDSRVALISHLPQTISSLLAAQLQGSSPEALTLAGAGLRDTVRIAGSDPKLWGEILAANEAALMPLLISLQNDLTEVISGASGPAKWESLVAAGQSGKAAIPGKHGGKSREYAYLPIVIDDRPGQLGALFNACAKAEVNIEDITLEHSPGQLTAVITLAISPEDHARLTEFLTRDGWNVHAIA</sequence>
<dbReference type="Gene3D" id="3.40.50.720">
    <property type="entry name" value="NAD(P)-binding Rossmann-like Domain"/>
    <property type="match status" value="1"/>
</dbReference>
<dbReference type="Gene3D" id="1.10.3660.10">
    <property type="entry name" value="6-phosphogluconate dehydrogenase C-terminal like domain"/>
    <property type="match status" value="1"/>
</dbReference>
<reference evidence="11" key="1">
    <citation type="submission" date="2014-05" db="EMBL/GenBank/DDBJ databases">
        <title>Key roles for freshwater Actinobacteria revealed by deep metagenomic sequencing.</title>
        <authorList>
            <person name="Ghai R."/>
            <person name="Mizuno C.M."/>
            <person name="Picazo A."/>
            <person name="Camacho A."/>
            <person name="Rodriguez-Valera F."/>
        </authorList>
    </citation>
    <scope>NUCLEOTIDE SEQUENCE</scope>
</reference>
<dbReference type="PANTHER" id="PTHR21363:SF0">
    <property type="entry name" value="PREPHENATE DEHYDROGENASE [NADP(+)]"/>
    <property type="match status" value="1"/>
</dbReference>
<comment type="catalytic activity">
    <reaction evidence="8">
        <text>prephenate + NAD(+) = 3-(4-hydroxyphenyl)pyruvate + CO2 + NADH</text>
        <dbReference type="Rhea" id="RHEA:13869"/>
        <dbReference type="ChEBI" id="CHEBI:16526"/>
        <dbReference type="ChEBI" id="CHEBI:29934"/>
        <dbReference type="ChEBI" id="CHEBI:36242"/>
        <dbReference type="ChEBI" id="CHEBI:57540"/>
        <dbReference type="ChEBI" id="CHEBI:57945"/>
        <dbReference type="EC" id="1.3.1.12"/>
    </reaction>
</comment>
<dbReference type="InterPro" id="IPR050812">
    <property type="entry name" value="Preph/Arog_dehydrog"/>
</dbReference>
<dbReference type="InterPro" id="IPR002912">
    <property type="entry name" value="ACT_dom"/>
</dbReference>
<dbReference type="InterPro" id="IPR036291">
    <property type="entry name" value="NAD(P)-bd_dom_sf"/>
</dbReference>
<keyword evidence="7" id="KW-0028">Amino-acid biosynthesis</keyword>
<comment type="pathway">
    <text evidence="1">Amino-acid biosynthesis; L-tyrosine biosynthesis; (4-hydroxyphenyl)pyruvate from prephenate (NAD(+) route): step 1/1.</text>
</comment>
<dbReference type="NCBIfam" id="NF005111">
    <property type="entry name" value="PRK06545.2-3"/>
    <property type="match status" value="1"/>
</dbReference>
<dbReference type="InterPro" id="IPR046826">
    <property type="entry name" value="PDH_N"/>
</dbReference>
<dbReference type="GO" id="GO:0008977">
    <property type="term" value="F:prephenate dehydrogenase (NAD+) activity"/>
    <property type="evidence" value="ECO:0007669"/>
    <property type="project" value="UniProtKB-EC"/>
</dbReference>
<keyword evidence="5" id="KW-0560">Oxidoreductase</keyword>
<proteinExistence type="predicted"/>
<evidence type="ECO:0000256" key="2">
    <source>
        <dbReference type="ARBA" id="ARBA00012068"/>
    </source>
</evidence>
<gene>
    <name evidence="11" type="ORF">GM50_5655</name>
</gene>
<protein>
    <recommendedName>
        <fullName evidence="3">Prephenate dehydrogenase</fullName>
        <ecNumber evidence="2">1.3.1.12</ecNumber>
    </recommendedName>
</protein>
<dbReference type="InterPro" id="IPR003099">
    <property type="entry name" value="Prephen_DH"/>
</dbReference>
<evidence type="ECO:0000256" key="6">
    <source>
        <dbReference type="ARBA" id="ARBA00023027"/>
    </source>
</evidence>
<dbReference type="SUPFAM" id="SSF48179">
    <property type="entry name" value="6-phosphogluconate dehydrogenase C-terminal domain-like"/>
    <property type="match status" value="1"/>
</dbReference>
<dbReference type="AlphaFoldDB" id="A0A094Q5B0"/>
<dbReference type="EC" id="1.3.1.12" evidence="2"/>
<keyword evidence="4" id="KW-0827">Tyrosine biosynthesis</keyword>
<keyword evidence="7" id="KW-0057">Aromatic amino acid biosynthesis</keyword>
<feature type="domain" description="Prephenate/arogenate dehydrogenase" evidence="9">
    <location>
        <begin position="4"/>
        <end position="279"/>
    </location>
</feature>
<dbReference type="GO" id="GO:0070403">
    <property type="term" value="F:NAD+ binding"/>
    <property type="evidence" value="ECO:0007669"/>
    <property type="project" value="InterPro"/>
</dbReference>
<evidence type="ECO:0000259" key="10">
    <source>
        <dbReference type="PROSITE" id="PS51671"/>
    </source>
</evidence>
<dbReference type="Pfam" id="PF02153">
    <property type="entry name" value="PDH_N"/>
    <property type="match status" value="1"/>
</dbReference>
<organism evidence="11">
    <name type="scientific">freshwater metagenome</name>
    <dbReference type="NCBI Taxonomy" id="449393"/>
    <lineage>
        <taxon>unclassified sequences</taxon>
        <taxon>metagenomes</taxon>
        <taxon>ecological metagenomes</taxon>
    </lineage>
</organism>
<keyword evidence="6" id="KW-0520">NAD</keyword>
<dbReference type="InterPro" id="IPR008927">
    <property type="entry name" value="6-PGluconate_DH-like_C_sf"/>
</dbReference>
<dbReference type="SUPFAM" id="SSF55021">
    <property type="entry name" value="ACT-like"/>
    <property type="match status" value="1"/>
</dbReference>
<evidence type="ECO:0000256" key="3">
    <source>
        <dbReference type="ARBA" id="ARBA00016891"/>
    </source>
</evidence>
<evidence type="ECO:0000313" key="11">
    <source>
        <dbReference type="EMBL" id="KGA19345.1"/>
    </source>
</evidence>
<dbReference type="Pfam" id="PF20463">
    <property type="entry name" value="PDH_C"/>
    <property type="match status" value="1"/>
</dbReference>
<evidence type="ECO:0000256" key="1">
    <source>
        <dbReference type="ARBA" id="ARBA00005067"/>
    </source>
</evidence>
<dbReference type="GO" id="GO:0004665">
    <property type="term" value="F:prephenate dehydrogenase (NADP+) activity"/>
    <property type="evidence" value="ECO:0007669"/>
    <property type="project" value="InterPro"/>
</dbReference>
<dbReference type="PANTHER" id="PTHR21363">
    <property type="entry name" value="PREPHENATE DEHYDROGENASE"/>
    <property type="match status" value="1"/>
</dbReference>
<dbReference type="GO" id="GO:0006571">
    <property type="term" value="P:tyrosine biosynthetic process"/>
    <property type="evidence" value="ECO:0007669"/>
    <property type="project" value="UniProtKB-UniPathway"/>
</dbReference>
<dbReference type="PROSITE" id="PS51671">
    <property type="entry name" value="ACT"/>
    <property type="match status" value="1"/>
</dbReference>
<name>A0A094Q5B0_9ZZZZ</name>
<feature type="domain" description="ACT" evidence="10">
    <location>
        <begin position="281"/>
        <end position="350"/>
    </location>
</feature>
<evidence type="ECO:0000256" key="5">
    <source>
        <dbReference type="ARBA" id="ARBA00023002"/>
    </source>
</evidence>
<accession>A0A094Q5B0</accession>
<evidence type="ECO:0000256" key="4">
    <source>
        <dbReference type="ARBA" id="ARBA00022498"/>
    </source>
</evidence>
<dbReference type="Gene3D" id="3.30.70.260">
    <property type="match status" value="1"/>
</dbReference>
<dbReference type="UniPathway" id="UPA00122">
    <property type="reaction ID" value="UER00961"/>
</dbReference>
<dbReference type="InterPro" id="IPR046825">
    <property type="entry name" value="PDH_C"/>
</dbReference>
<comment type="caution">
    <text evidence="11">The sequence shown here is derived from an EMBL/GenBank/DDBJ whole genome shotgun (WGS) entry which is preliminary data.</text>
</comment>